<accession>A0A5B7J890</accession>
<name>A0A5B7J890_PORTR</name>
<dbReference type="Proteomes" id="UP000324222">
    <property type="component" value="Unassembled WGS sequence"/>
</dbReference>
<dbReference type="AlphaFoldDB" id="A0A5B7J890"/>
<protein>
    <submittedName>
        <fullName evidence="1">Uncharacterized protein</fullName>
    </submittedName>
</protein>
<comment type="caution">
    <text evidence="1">The sequence shown here is derived from an EMBL/GenBank/DDBJ whole genome shotgun (WGS) entry which is preliminary data.</text>
</comment>
<reference evidence="1 2" key="1">
    <citation type="submission" date="2019-05" db="EMBL/GenBank/DDBJ databases">
        <title>Another draft genome of Portunus trituberculatus and its Hox gene families provides insights of decapod evolution.</title>
        <authorList>
            <person name="Jeong J.-H."/>
            <person name="Song I."/>
            <person name="Kim S."/>
            <person name="Choi T."/>
            <person name="Kim D."/>
            <person name="Ryu S."/>
            <person name="Kim W."/>
        </authorList>
    </citation>
    <scope>NUCLEOTIDE SEQUENCE [LARGE SCALE GENOMIC DNA]</scope>
    <source>
        <tissue evidence="1">Muscle</tissue>
    </source>
</reference>
<dbReference type="EMBL" id="VSRR010085943">
    <property type="protein sequence ID" value="MPC90895.1"/>
    <property type="molecule type" value="Genomic_DNA"/>
</dbReference>
<proteinExistence type="predicted"/>
<organism evidence="1 2">
    <name type="scientific">Portunus trituberculatus</name>
    <name type="common">Swimming crab</name>
    <name type="synonym">Neptunus trituberculatus</name>
    <dbReference type="NCBI Taxonomy" id="210409"/>
    <lineage>
        <taxon>Eukaryota</taxon>
        <taxon>Metazoa</taxon>
        <taxon>Ecdysozoa</taxon>
        <taxon>Arthropoda</taxon>
        <taxon>Crustacea</taxon>
        <taxon>Multicrustacea</taxon>
        <taxon>Malacostraca</taxon>
        <taxon>Eumalacostraca</taxon>
        <taxon>Eucarida</taxon>
        <taxon>Decapoda</taxon>
        <taxon>Pleocyemata</taxon>
        <taxon>Brachyura</taxon>
        <taxon>Eubrachyura</taxon>
        <taxon>Portunoidea</taxon>
        <taxon>Portunidae</taxon>
        <taxon>Portuninae</taxon>
        <taxon>Portunus</taxon>
    </lineage>
</organism>
<keyword evidence="2" id="KW-1185">Reference proteome</keyword>
<sequence length="73" mass="7935">MSNKRSSVRGMWRRGKVTQGEAEVMAGDLCFCNFSTNDGRLCAAETDITGLIPPPQSNHHATLIMQLVPPPPP</sequence>
<evidence type="ECO:0000313" key="2">
    <source>
        <dbReference type="Proteomes" id="UP000324222"/>
    </source>
</evidence>
<gene>
    <name evidence="1" type="ORF">E2C01_085899</name>
</gene>
<evidence type="ECO:0000313" key="1">
    <source>
        <dbReference type="EMBL" id="MPC90895.1"/>
    </source>
</evidence>